<organism evidence="2 3">
    <name type="scientific">Aeromicrobium fastidiosum</name>
    <dbReference type="NCBI Taxonomy" id="52699"/>
    <lineage>
        <taxon>Bacteria</taxon>
        <taxon>Bacillati</taxon>
        <taxon>Actinomycetota</taxon>
        <taxon>Actinomycetes</taxon>
        <taxon>Propionibacteriales</taxon>
        <taxon>Nocardioidaceae</taxon>
        <taxon>Aeromicrobium</taxon>
    </lineage>
</organism>
<keyword evidence="1" id="KW-0812">Transmembrane</keyword>
<protein>
    <recommendedName>
        <fullName evidence="4">Transmembrane protein (PGPGW)</fullName>
    </recommendedName>
</protein>
<feature type="transmembrane region" description="Helical" evidence="1">
    <location>
        <begin position="75"/>
        <end position="94"/>
    </location>
</feature>
<dbReference type="Pfam" id="PF09656">
    <property type="entry name" value="PGPGW"/>
    <property type="match status" value="1"/>
</dbReference>
<dbReference type="EMBL" id="SDPP02000001">
    <property type="protein sequence ID" value="KAA1380080.1"/>
    <property type="molecule type" value="Genomic_DNA"/>
</dbReference>
<keyword evidence="1" id="KW-1133">Transmembrane helix</keyword>
<proteinExistence type="predicted"/>
<gene>
    <name evidence="2" type="ORF">ESP62_002435</name>
</gene>
<keyword evidence="3" id="KW-1185">Reference proteome</keyword>
<dbReference type="RefSeq" id="WP_129180197.1">
    <property type="nucleotide sequence ID" value="NZ_JAGIOG010000001.1"/>
</dbReference>
<evidence type="ECO:0008006" key="4">
    <source>
        <dbReference type="Google" id="ProtNLM"/>
    </source>
</evidence>
<dbReference type="Proteomes" id="UP001515100">
    <property type="component" value="Unassembled WGS sequence"/>
</dbReference>
<comment type="caution">
    <text evidence="2">The sequence shown here is derived from an EMBL/GenBank/DDBJ whole genome shotgun (WGS) entry which is preliminary data.</text>
</comment>
<evidence type="ECO:0000256" key="1">
    <source>
        <dbReference type="SAM" id="Phobius"/>
    </source>
</evidence>
<dbReference type="InterPro" id="IPR019099">
    <property type="entry name" value="Uncharacterised_PGPGW_TM"/>
</dbReference>
<dbReference type="OrthoDB" id="4774258at2"/>
<accession>A0A641APR6</accession>
<evidence type="ECO:0000313" key="3">
    <source>
        <dbReference type="Proteomes" id="UP001515100"/>
    </source>
</evidence>
<keyword evidence="1" id="KW-0472">Membrane</keyword>
<feature type="transmembrane region" description="Helical" evidence="1">
    <location>
        <begin position="114"/>
        <end position="135"/>
    </location>
</feature>
<reference evidence="2" key="1">
    <citation type="submission" date="2019-09" db="EMBL/GenBank/DDBJ databases">
        <authorList>
            <person name="Li J."/>
        </authorList>
    </citation>
    <scope>NUCLEOTIDE SEQUENCE [LARGE SCALE GENOMIC DNA]</scope>
    <source>
        <strain evidence="2">NRBC 14897</strain>
    </source>
</reference>
<dbReference type="AlphaFoldDB" id="A0A641APR6"/>
<sequence>MTTSRARRIALETLGWLLLVAGGFALILPGPGLLGVFAGLAILSQQYEWAERRVRPIEVMALKSAAQSVQTWPRILASVAGALAIAAVGVFWGVSPDAPEAWPIDDKWWLIGGWGTGATLIASSLMALATIVYSFRRFRGVEDPEGEAVRVSTPEDD</sequence>
<evidence type="ECO:0000313" key="2">
    <source>
        <dbReference type="EMBL" id="KAA1380080.1"/>
    </source>
</evidence>
<feature type="transmembrane region" description="Helical" evidence="1">
    <location>
        <begin position="16"/>
        <end position="43"/>
    </location>
</feature>
<name>A0A641APR6_9ACTN</name>